<comment type="subcellular location">
    <subcellularLocation>
        <location evidence="1">Membrane</location>
        <topology evidence="1">Multi-pass membrane protein</topology>
    </subcellularLocation>
</comment>
<sequence length="1203" mass="134794">MLCLKAEALGHEMYSSHGVILPVNLSKLILLVLKPTIVERHHQGKIDPKNDAKGGEKPRGGVAVPALGSVFVFLRRWLCRLFRARLTKQVQKLQQQLQEEIDLHVALANAVAHNAGPLLNSPCKLPDKAQELLDNIATLEITISKLEEELASLQLQLCQERDERRLAENHLESLLSLSPELPSTSSSCMWEEHISSLRISKFGLSQIPSSLQQDLLSSRDSELPVANKSLDDCPEEQLIDHCDRAEEGNKIDACLQESNAVELKKDLLETNLWNHPNQLSEEMVKCMRNIFLCLSESSDISSKASSSEYLPSQSSPVDQLSFSFTSFSDSSFIPQTFCNPSTGTYKFDEIMDQADTFDPYGVNGKVNWRNIGSYSLAAEVSWMSVGKAQLEYAAEALKGYRMLFMFSVDHMFLLTKLTEETPDSLINGNELILRGLHEQPIYLVGQLAKVNPACMSGNERLAFWINVYNALIMHAYLAYGVPKSDIKLFSLMQKASYIIGGQSFSAAEIEFVVLKMKPPGHRPQLALALSLHKLRISEEHRKYSIDGPEPLLSFALSCGMYSSPAVKIFTSDNVQDELQNSMRDYVRASIGISEKGKLLVPKLLHCFAKATVEDSLLVDWICRYLSPDQVTVVRDSTSQLKQRLLGLHKLLLHPRSLRKKHCTRSFVSMALSLRRTTSRAQEFVLTRTYSFDRLNRYLRQLVLYVYNFSALRLSSFCLHLIYFLCLALLGSLVMILLKPSDPSFSPSYVDMLFMSTSALTVSGLGTVETERLSSAQIAVLTLLMFVGGEVFVTLLGLLLRRTSEHDKREDSAVGVDAASIEVEPVDPSRVVTIDSIEPVDGSAAMTEEKHLRPSCVRWMRYIVSSYIATFHLFGTSLLLIYIYRVSNARDILRKKGINVFLFSLSTTVSSFANGGLIATNENMAAFNTNPTMLLLMIAQVLAGNLLFPLFLRVVIWTLKRVTKREEFRHMLKSTSETRFSPLLPAKQTSFLSLTVVGLMTALVVLFCSMDWDGAVFDGLTSFEKIVSALFIAVNSRHAGENSIDPSLISPAVLVFVIVMMYLPPSATFWPAEEDDTSSDGIKKQNKKKKSWVQNLLLSQLSSIVVFIILICIIERRKMRRDPLNFSSLNIIFEVTSAYGNVGLSTGYSCSRLMKLHPEASCQDKPYSLVGWWSDESKILLASVMLYGRLKKFSARDGKAWRLY</sequence>
<dbReference type="GO" id="GO:0005886">
    <property type="term" value="C:plasma membrane"/>
    <property type="evidence" value="ECO:0007669"/>
    <property type="project" value="TreeGrafter"/>
</dbReference>
<evidence type="ECO:0000256" key="6">
    <source>
        <dbReference type="ARBA" id="ARBA00023065"/>
    </source>
</evidence>
<feature type="transmembrane region" description="Helical" evidence="9">
    <location>
        <begin position="932"/>
        <end position="958"/>
    </location>
</feature>
<evidence type="ECO:0000256" key="7">
    <source>
        <dbReference type="ARBA" id="ARBA00023136"/>
    </source>
</evidence>
<dbReference type="InterPro" id="IPR025757">
    <property type="entry name" value="MIP1_Leuzipper"/>
</dbReference>
<keyword evidence="7 9" id="KW-0472">Membrane</keyword>
<accession>A0A9E7G6Z8</accession>
<dbReference type="Pfam" id="PF14389">
    <property type="entry name" value="Lzipper-MIP1"/>
    <property type="match status" value="1"/>
</dbReference>
<feature type="transmembrane region" description="Helical" evidence="9">
    <location>
        <begin position="779"/>
        <end position="799"/>
    </location>
</feature>
<evidence type="ECO:0000256" key="3">
    <source>
        <dbReference type="ARBA" id="ARBA00022448"/>
    </source>
</evidence>
<feature type="domain" description="DUF547" evidence="10">
    <location>
        <begin position="454"/>
        <end position="586"/>
    </location>
</feature>
<feature type="transmembrane region" description="Helical" evidence="9">
    <location>
        <begin position="1047"/>
        <end position="1071"/>
    </location>
</feature>
<feature type="transmembrane region" description="Helical" evidence="9">
    <location>
        <begin position="988"/>
        <end position="1006"/>
    </location>
</feature>
<protein>
    <submittedName>
        <fullName evidence="12">Uncharacterized protein</fullName>
    </submittedName>
</protein>
<evidence type="ECO:0000256" key="5">
    <source>
        <dbReference type="ARBA" id="ARBA00022989"/>
    </source>
</evidence>
<evidence type="ECO:0000313" key="13">
    <source>
        <dbReference type="Proteomes" id="UP001055439"/>
    </source>
</evidence>
<evidence type="ECO:0000313" key="12">
    <source>
        <dbReference type="EMBL" id="URE09446.1"/>
    </source>
</evidence>
<dbReference type="OrthoDB" id="9999863at2759"/>
<feature type="transmembrane region" description="Helical" evidence="9">
    <location>
        <begin position="461"/>
        <end position="479"/>
    </location>
</feature>
<dbReference type="GO" id="GO:0008324">
    <property type="term" value="F:monoatomic cation transmembrane transporter activity"/>
    <property type="evidence" value="ECO:0007669"/>
    <property type="project" value="InterPro"/>
</dbReference>
<feature type="transmembrane region" description="Helical" evidence="9">
    <location>
        <begin position="748"/>
        <end position="767"/>
    </location>
</feature>
<dbReference type="EMBL" id="CP097508">
    <property type="protein sequence ID" value="URE09446.1"/>
    <property type="molecule type" value="Genomic_DNA"/>
</dbReference>
<feature type="coiled-coil region" evidence="8">
    <location>
        <begin position="129"/>
        <end position="163"/>
    </location>
</feature>
<evidence type="ECO:0000259" key="10">
    <source>
        <dbReference type="Pfam" id="PF04784"/>
    </source>
</evidence>
<gene>
    <name evidence="12" type="ORF">MUK42_22217</name>
</gene>
<reference evidence="12" key="1">
    <citation type="submission" date="2022-05" db="EMBL/GenBank/DDBJ databases">
        <title>The Musa troglodytarum L. genome provides insights into the mechanism of non-climacteric behaviour and enrichment of carotenoids.</title>
        <authorList>
            <person name="Wang J."/>
        </authorList>
    </citation>
    <scope>NUCLEOTIDE SEQUENCE</scope>
    <source>
        <tissue evidence="12">Leaf</tissue>
    </source>
</reference>
<keyword evidence="3" id="KW-0813">Transport</keyword>
<dbReference type="GO" id="GO:0030001">
    <property type="term" value="P:metal ion transport"/>
    <property type="evidence" value="ECO:0007669"/>
    <property type="project" value="UniProtKB-ARBA"/>
</dbReference>
<dbReference type="InterPro" id="IPR003445">
    <property type="entry name" value="Cat_transpt"/>
</dbReference>
<dbReference type="AlphaFoldDB" id="A0A9E7G6Z8"/>
<comment type="similarity">
    <text evidence="2">Belongs to the TrkH potassium transport family. HKT (TC 2.A.38.3) subfamily.</text>
</comment>
<evidence type="ECO:0000256" key="8">
    <source>
        <dbReference type="SAM" id="Coils"/>
    </source>
</evidence>
<dbReference type="GO" id="GO:0098662">
    <property type="term" value="P:inorganic cation transmembrane transport"/>
    <property type="evidence" value="ECO:0007669"/>
    <property type="project" value="UniProtKB-ARBA"/>
</dbReference>
<organism evidence="12 13">
    <name type="scientific">Musa troglodytarum</name>
    <name type="common">fe'i banana</name>
    <dbReference type="NCBI Taxonomy" id="320322"/>
    <lineage>
        <taxon>Eukaryota</taxon>
        <taxon>Viridiplantae</taxon>
        <taxon>Streptophyta</taxon>
        <taxon>Embryophyta</taxon>
        <taxon>Tracheophyta</taxon>
        <taxon>Spermatophyta</taxon>
        <taxon>Magnoliopsida</taxon>
        <taxon>Liliopsida</taxon>
        <taxon>Zingiberales</taxon>
        <taxon>Musaceae</taxon>
        <taxon>Musa</taxon>
    </lineage>
</organism>
<feature type="transmembrane region" description="Helical" evidence="9">
    <location>
        <begin position="861"/>
        <end position="883"/>
    </location>
</feature>
<dbReference type="Pfam" id="PF02386">
    <property type="entry name" value="TrkH"/>
    <property type="match status" value="1"/>
</dbReference>
<evidence type="ECO:0000259" key="11">
    <source>
        <dbReference type="Pfam" id="PF14389"/>
    </source>
</evidence>
<dbReference type="InterPro" id="IPR006869">
    <property type="entry name" value="DUF547"/>
</dbReference>
<dbReference type="Proteomes" id="UP001055439">
    <property type="component" value="Chromosome 6"/>
</dbReference>
<dbReference type="Pfam" id="PF04784">
    <property type="entry name" value="DUF547"/>
    <property type="match status" value="1"/>
</dbReference>
<dbReference type="InterPro" id="IPR051143">
    <property type="entry name" value="TrkH_K-transport"/>
</dbReference>
<feature type="transmembrane region" description="Helical" evidence="9">
    <location>
        <begin position="716"/>
        <end position="736"/>
    </location>
</feature>
<evidence type="ECO:0000256" key="1">
    <source>
        <dbReference type="ARBA" id="ARBA00004141"/>
    </source>
</evidence>
<keyword evidence="5 9" id="KW-1133">Transmembrane helix</keyword>
<dbReference type="PANTHER" id="PTHR31064:SF25">
    <property type="entry name" value="CATION TRANSPORTER HKT2_1"/>
    <property type="match status" value="1"/>
</dbReference>
<proteinExistence type="inferred from homology"/>
<feature type="transmembrane region" description="Helical" evidence="9">
    <location>
        <begin position="1091"/>
        <end position="1113"/>
    </location>
</feature>
<evidence type="ECO:0000256" key="4">
    <source>
        <dbReference type="ARBA" id="ARBA00022692"/>
    </source>
</evidence>
<name>A0A9E7G6Z8_9LILI</name>
<feature type="domain" description="Ternary complex factor MIP1 leucine-zipper" evidence="11">
    <location>
        <begin position="83"/>
        <end position="160"/>
    </location>
</feature>
<keyword evidence="13" id="KW-1185">Reference proteome</keyword>
<evidence type="ECO:0000256" key="2">
    <source>
        <dbReference type="ARBA" id="ARBA00010864"/>
    </source>
</evidence>
<keyword evidence="4 9" id="KW-0812">Transmembrane</keyword>
<keyword evidence="6" id="KW-0406">Ion transport</keyword>
<keyword evidence="8" id="KW-0175">Coiled coil</keyword>
<feature type="transmembrane region" description="Helical" evidence="9">
    <location>
        <begin position="895"/>
        <end position="912"/>
    </location>
</feature>
<dbReference type="PANTHER" id="PTHR31064">
    <property type="entry name" value="POTASSIUM TRANSPORT PROTEIN DDB_G0292412-RELATED"/>
    <property type="match status" value="1"/>
</dbReference>
<evidence type="ECO:0000256" key="9">
    <source>
        <dbReference type="SAM" id="Phobius"/>
    </source>
</evidence>